<dbReference type="SUPFAM" id="SSF52283">
    <property type="entry name" value="Formate/glycerate dehydrogenase catalytic domain-like"/>
    <property type="match status" value="1"/>
</dbReference>
<dbReference type="SUPFAM" id="SSF51735">
    <property type="entry name" value="NAD(P)-binding Rossmann-fold domains"/>
    <property type="match status" value="1"/>
</dbReference>
<organism evidence="8 9">
    <name type="scientific">Roseomonas haemaphysalidis</name>
    <dbReference type="NCBI Taxonomy" id="2768162"/>
    <lineage>
        <taxon>Bacteria</taxon>
        <taxon>Pseudomonadati</taxon>
        <taxon>Pseudomonadota</taxon>
        <taxon>Alphaproteobacteria</taxon>
        <taxon>Acetobacterales</taxon>
        <taxon>Roseomonadaceae</taxon>
        <taxon>Roseomonas</taxon>
    </lineage>
</organism>
<reference evidence="8 9" key="1">
    <citation type="submission" date="2020-09" db="EMBL/GenBank/DDBJ databases">
        <title>Roseomonas.</title>
        <authorList>
            <person name="Zhu W."/>
        </authorList>
    </citation>
    <scope>NUCLEOTIDE SEQUENCE [LARGE SCALE GENOMIC DNA]</scope>
    <source>
        <strain evidence="8 9">573</strain>
    </source>
</reference>
<accession>A0ABS3KJU5</accession>
<dbReference type="EMBL" id="JACTNG010000001">
    <property type="protein sequence ID" value="MBO1077738.1"/>
    <property type="molecule type" value="Genomic_DNA"/>
</dbReference>
<dbReference type="InterPro" id="IPR029752">
    <property type="entry name" value="D-isomer_DH_CS1"/>
</dbReference>
<dbReference type="Proteomes" id="UP001518989">
    <property type="component" value="Unassembled WGS sequence"/>
</dbReference>
<sequence length="342" mass="35698">MPETPTPWRPQVLATSALHPDAEALLGECCQLVLPAAPGDDALRQAAAGADALIVRAKLPDDIFDHAPALRACVRHGVGLDFIPVEAATRAGVPVANLPAANRQSVAEYVVAVAGLLARDLHRLAIDFQAQGWASRVRHPGFELAGRTLGVVGCGGIGRAVAQAMHCAFGMRVLGHDPHASDLPAIITPVPLAQLFAEADVITLHMPSTPETRGVVDAALLAGVKPGAVLINAARGDLIHEAALLQALDGGRLRAAALDVFEPEPLPSGHPFLGRPDLFLTPHIAGGSEESGRRMSMEAVEETLRILRGQAPLALVNATCWDGYLKRHDGGFLAAGPQATDA</sequence>
<dbReference type="InterPro" id="IPR006140">
    <property type="entry name" value="D-isomer_DH_NAD-bd"/>
</dbReference>
<dbReference type="RefSeq" id="WP_207415145.1">
    <property type="nucleotide sequence ID" value="NZ_CP061179.1"/>
</dbReference>
<comment type="similarity">
    <text evidence="1 5">Belongs to the D-isomer specific 2-hydroxyacid dehydrogenase family.</text>
</comment>
<evidence type="ECO:0000256" key="5">
    <source>
        <dbReference type="RuleBase" id="RU003719"/>
    </source>
</evidence>
<evidence type="ECO:0000259" key="6">
    <source>
        <dbReference type="Pfam" id="PF00389"/>
    </source>
</evidence>
<evidence type="ECO:0000259" key="7">
    <source>
        <dbReference type="Pfam" id="PF02826"/>
    </source>
</evidence>
<dbReference type="InterPro" id="IPR050857">
    <property type="entry name" value="D-2-hydroxyacid_DH"/>
</dbReference>
<dbReference type="Gene3D" id="3.40.50.720">
    <property type="entry name" value="NAD(P)-binding Rossmann-like Domain"/>
    <property type="match status" value="2"/>
</dbReference>
<evidence type="ECO:0000256" key="3">
    <source>
        <dbReference type="ARBA" id="ARBA00023002"/>
    </source>
</evidence>
<protein>
    <submittedName>
        <fullName evidence="8">Hydroxyacid dehydrogenase</fullName>
    </submittedName>
</protein>
<evidence type="ECO:0000256" key="2">
    <source>
        <dbReference type="ARBA" id="ARBA00022605"/>
    </source>
</evidence>
<evidence type="ECO:0000313" key="8">
    <source>
        <dbReference type="EMBL" id="MBO1077738.1"/>
    </source>
</evidence>
<dbReference type="Pfam" id="PF02826">
    <property type="entry name" value="2-Hacid_dh_C"/>
    <property type="match status" value="1"/>
</dbReference>
<evidence type="ECO:0000256" key="1">
    <source>
        <dbReference type="ARBA" id="ARBA00005854"/>
    </source>
</evidence>
<dbReference type="InterPro" id="IPR029753">
    <property type="entry name" value="D-isomer_DH_CS"/>
</dbReference>
<keyword evidence="4" id="KW-0520">NAD</keyword>
<dbReference type="InterPro" id="IPR036291">
    <property type="entry name" value="NAD(P)-bd_dom_sf"/>
</dbReference>
<feature type="domain" description="D-isomer specific 2-hydroxyacid dehydrogenase catalytic" evidence="6">
    <location>
        <begin position="12"/>
        <end position="317"/>
    </location>
</feature>
<dbReference type="PROSITE" id="PS00670">
    <property type="entry name" value="D_2_HYDROXYACID_DH_2"/>
    <property type="match status" value="1"/>
</dbReference>
<dbReference type="CDD" id="cd12173">
    <property type="entry name" value="PGDH_4"/>
    <property type="match status" value="1"/>
</dbReference>
<dbReference type="PROSITE" id="PS00065">
    <property type="entry name" value="D_2_HYDROXYACID_DH_1"/>
    <property type="match status" value="1"/>
</dbReference>
<feature type="domain" description="D-isomer specific 2-hydroxyacid dehydrogenase NAD-binding" evidence="7">
    <location>
        <begin position="117"/>
        <end position="285"/>
    </location>
</feature>
<evidence type="ECO:0000313" key="9">
    <source>
        <dbReference type="Proteomes" id="UP001518989"/>
    </source>
</evidence>
<dbReference type="InterPro" id="IPR006139">
    <property type="entry name" value="D-isomer_2_OHA_DH_cat_dom"/>
</dbReference>
<dbReference type="Pfam" id="PF00389">
    <property type="entry name" value="2-Hacid_dh"/>
    <property type="match status" value="1"/>
</dbReference>
<evidence type="ECO:0000256" key="4">
    <source>
        <dbReference type="ARBA" id="ARBA00023027"/>
    </source>
</evidence>
<proteinExistence type="inferred from homology"/>
<name>A0ABS3KJU5_9PROT</name>
<gene>
    <name evidence="8" type="ORF">IAI61_01750</name>
</gene>
<keyword evidence="9" id="KW-1185">Reference proteome</keyword>
<dbReference type="PANTHER" id="PTHR42789">
    <property type="entry name" value="D-ISOMER SPECIFIC 2-HYDROXYACID DEHYDROGENASE FAMILY PROTEIN (AFU_ORTHOLOGUE AFUA_6G10090)"/>
    <property type="match status" value="1"/>
</dbReference>
<comment type="caution">
    <text evidence="8">The sequence shown here is derived from an EMBL/GenBank/DDBJ whole genome shotgun (WGS) entry which is preliminary data.</text>
</comment>
<dbReference type="PANTHER" id="PTHR42789:SF1">
    <property type="entry name" value="D-ISOMER SPECIFIC 2-HYDROXYACID DEHYDROGENASE FAMILY PROTEIN (AFU_ORTHOLOGUE AFUA_6G10090)"/>
    <property type="match status" value="1"/>
</dbReference>
<keyword evidence="2" id="KW-0028">Amino-acid biosynthesis</keyword>
<keyword evidence="3 5" id="KW-0560">Oxidoreductase</keyword>